<dbReference type="EMBL" id="JXTB01000105">
    <property type="protein sequence ID" value="PON63307.1"/>
    <property type="molecule type" value="Genomic_DNA"/>
</dbReference>
<dbReference type="AlphaFoldDB" id="A0A2P5CQH8"/>
<name>A0A2P5CQH8_PARAD</name>
<reference evidence="2" key="1">
    <citation type="submission" date="2016-06" db="EMBL/GenBank/DDBJ databases">
        <title>Parallel loss of symbiosis genes in relatives of nitrogen-fixing non-legume Parasponia.</title>
        <authorList>
            <person name="Van Velzen R."/>
            <person name="Holmer R."/>
            <person name="Bu F."/>
            <person name="Rutten L."/>
            <person name="Van Zeijl A."/>
            <person name="Liu W."/>
            <person name="Santuari L."/>
            <person name="Cao Q."/>
            <person name="Sharma T."/>
            <person name="Shen D."/>
            <person name="Roswanjaya Y."/>
            <person name="Wardhani T."/>
            <person name="Kalhor M.S."/>
            <person name="Jansen J."/>
            <person name="Van den Hoogen J."/>
            <person name="Gungor B."/>
            <person name="Hartog M."/>
            <person name="Hontelez J."/>
            <person name="Verver J."/>
            <person name="Yang W.-C."/>
            <person name="Schijlen E."/>
            <person name="Repin R."/>
            <person name="Schilthuizen M."/>
            <person name="Schranz E."/>
            <person name="Heidstra R."/>
            <person name="Miyata K."/>
            <person name="Fedorova E."/>
            <person name="Kohlen W."/>
            <person name="Bisseling T."/>
            <person name="Smit S."/>
            <person name="Geurts R."/>
        </authorList>
    </citation>
    <scope>NUCLEOTIDE SEQUENCE [LARGE SCALE GENOMIC DNA]</scope>
    <source>
        <strain evidence="2">cv. WU1-14</strain>
    </source>
</reference>
<evidence type="ECO:0000313" key="1">
    <source>
        <dbReference type="EMBL" id="PON63307.1"/>
    </source>
</evidence>
<accession>A0A2P5CQH8</accession>
<dbReference type="Proteomes" id="UP000237105">
    <property type="component" value="Unassembled WGS sequence"/>
</dbReference>
<gene>
    <name evidence="1" type="ORF">PanWU01x14_132170</name>
</gene>
<protein>
    <submittedName>
        <fullName evidence="1">Uncharacterized protein</fullName>
    </submittedName>
</protein>
<sequence>MGPSIINGDVSRPNATTAFWPSLAQPKFEKWYQIALAIKDMKLRILRILVVNLLREACDRVKALIQLVFYEGMTDIDLLFFLALSACDLARFY</sequence>
<comment type="caution">
    <text evidence="1">The sequence shown here is derived from an EMBL/GenBank/DDBJ whole genome shotgun (WGS) entry which is preliminary data.</text>
</comment>
<organism evidence="1 2">
    <name type="scientific">Parasponia andersonii</name>
    <name type="common">Sponia andersonii</name>
    <dbReference type="NCBI Taxonomy" id="3476"/>
    <lineage>
        <taxon>Eukaryota</taxon>
        <taxon>Viridiplantae</taxon>
        <taxon>Streptophyta</taxon>
        <taxon>Embryophyta</taxon>
        <taxon>Tracheophyta</taxon>
        <taxon>Spermatophyta</taxon>
        <taxon>Magnoliopsida</taxon>
        <taxon>eudicotyledons</taxon>
        <taxon>Gunneridae</taxon>
        <taxon>Pentapetalae</taxon>
        <taxon>rosids</taxon>
        <taxon>fabids</taxon>
        <taxon>Rosales</taxon>
        <taxon>Cannabaceae</taxon>
        <taxon>Parasponia</taxon>
    </lineage>
</organism>
<keyword evidence="2" id="KW-1185">Reference proteome</keyword>
<evidence type="ECO:0000313" key="2">
    <source>
        <dbReference type="Proteomes" id="UP000237105"/>
    </source>
</evidence>
<proteinExistence type="predicted"/>